<organism evidence="1 2">
    <name type="scientific">Achromobacter piechaudii ATCC 43553</name>
    <dbReference type="NCBI Taxonomy" id="742159"/>
    <lineage>
        <taxon>Bacteria</taxon>
        <taxon>Pseudomonadati</taxon>
        <taxon>Pseudomonadota</taxon>
        <taxon>Betaproteobacteria</taxon>
        <taxon>Burkholderiales</taxon>
        <taxon>Alcaligenaceae</taxon>
        <taxon>Achromobacter</taxon>
    </lineage>
</organism>
<protein>
    <submittedName>
        <fullName evidence="1">Uncharacterized protein</fullName>
    </submittedName>
</protein>
<sequence length="53" mass="5849">MPGVEPPFEILRLRLHCLLRPCYRRTASNAVRAASMAACAQRCKGGARRAPQP</sequence>
<dbReference type="Proteomes" id="UP000004510">
    <property type="component" value="Unassembled WGS sequence"/>
</dbReference>
<gene>
    <name evidence="1" type="ORF">HMPREF0004_1012</name>
</gene>
<dbReference type="EMBL" id="ADMS01000021">
    <property type="protein sequence ID" value="EFF77661.1"/>
    <property type="molecule type" value="Genomic_DNA"/>
</dbReference>
<evidence type="ECO:0000313" key="2">
    <source>
        <dbReference type="Proteomes" id="UP000004510"/>
    </source>
</evidence>
<reference evidence="2" key="1">
    <citation type="submission" date="2010-03" db="EMBL/GenBank/DDBJ databases">
        <title>Complete sequence of Mobiluncus curtisii ATCC 43063.</title>
        <authorList>
            <person name="Muzny D."/>
            <person name="Qin X."/>
            <person name="Deng J."/>
            <person name="Jiang H."/>
            <person name="Liu Y."/>
            <person name="Qu J."/>
            <person name="Song X.-Z."/>
            <person name="Zhang L."/>
            <person name="Thornton R."/>
            <person name="Coyle M."/>
            <person name="Francisco L."/>
            <person name="Jackson L."/>
            <person name="Javaid M."/>
            <person name="Korchina V."/>
            <person name="Kovar C."/>
            <person name="Mata R."/>
            <person name="Mathew T."/>
            <person name="Ngo R."/>
            <person name="Nguyen L."/>
            <person name="Nguyen N."/>
            <person name="Okwuonu G."/>
            <person name="Ongeri F."/>
            <person name="Pham C."/>
            <person name="Simmons D."/>
            <person name="Wilczek-Boney K."/>
            <person name="Hale W."/>
            <person name="Jakkamsetti A."/>
            <person name="Pham P."/>
            <person name="Ruth R."/>
            <person name="San Lucas F."/>
            <person name="Warren J."/>
            <person name="Zhang J."/>
            <person name="Zhao Z."/>
            <person name="Zhou C."/>
            <person name="Zhu D."/>
            <person name="Lee S."/>
            <person name="Bess C."/>
            <person name="Blankenburg K."/>
            <person name="Forbes L."/>
            <person name="Fu Q."/>
            <person name="Gubbala S."/>
            <person name="Hirani K."/>
            <person name="Jayaseelan J.C."/>
            <person name="Lara F."/>
            <person name="Munidasa M."/>
            <person name="Palculict T."/>
            <person name="Patil S."/>
            <person name="Pu L.-L."/>
            <person name="Saada N."/>
            <person name="Tang L."/>
            <person name="Weissenberger G."/>
            <person name="Zhu Y."/>
            <person name="Hemphill L."/>
            <person name="Shang Y."/>
            <person name="Youmans B."/>
            <person name="Ayvaz T."/>
            <person name="Ross M."/>
            <person name="Santibanez J."/>
            <person name="Aqrawi P."/>
            <person name="Gross S."/>
            <person name="Joshi V."/>
            <person name="Fowler G."/>
            <person name="Nazareth L."/>
            <person name="Reid J."/>
            <person name="Worley K."/>
            <person name="Petrosino J."/>
            <person name="Highlander S."/>
            <person name="Gibbs R."/>
            <person name="Gibbs R."/>
        </authorList>
    </citation>
    <scope>NUCLEOTIDE SEQUENCE [LARGE SCALE GENOMIC DNA]</scope>
    <source>
        <strain evidence="2">ATCC 43553</strain>
    </source>
</reference>
<proteinExistence type="predicted"/>
<dbReference type="HOGENOM" id="CLU_3057409_0_0_4"/>
<name>D4X6B5_9BURK</name>
<comment type="caution">
    <text evidence="1">The sequence shown here is derived from an EMBL/GenBank/DDBJ whole genome shotgun (WGS) entry which is preliminary data.</text>
</comment>
<accession>D4X6B5</accession>
<evidence type="ECO:0000313" key="1">
    <source>
        <dbReference type="EMBL" id="EFF77661.1"/>
    </source>
</evidence>
<dbReference type="PATRIC" id="fig|742159.3.peg.1852"/>
<dbReference type="AlphaFoldDB" id="D4X6B5"/>